<dbReference type="InParanoid" id="A0A1Y2G976"/>
<accession>A0A1Y2G976</accession>
<evidence type="ECO:0000313" key="1">
    <source>
        <dbReference type="EMBL" id="ORZ01934.1"/>
    </source>
</evidence>
<keyword evidence="2" id="KW-1185">Reference proteome</keyword>
<organism evidence="1 2">
    <name type="scientific">Lobosporangium transversale</name>
    <dbReference type="NCBI Taxonomy" id="64571"/>
    <lineage>
        <taxon>Eukaryota</taxon>
        <taxon>Fungi</taxon>
        <taxon>Fungi incertae sedis</taxon>
        <taxon>Mucoromycota</taxon>
        <taxon>Mortierellomycotina</taxon>
        <taxon>Mortierellomycetes</taxon>
        <taxon>Mortierellales</taxon>
        <taxon>Mortierellaceae</taxon>
        <taxon>Lobosporangium</taxon>
    </lineage>
</organism>
<proteinExistence type="predicted"/>
<dbReference type="Proteomes" id="UP000193648">
    <property type="component" value="Unassembled WGS sequence"/>
</dbReference>
<comment type="caution">
    <text evidence="1">The sequence shown here is derived from an EMBL/GenBank/DDBJ whole genome shotgun (WGS) entry which is preliminary data.</text>
</comment>
<dbReference type="EMBL" id="MCFF01000062">
    <property type="protein sequence ID" value="ORZ01934.1"/>
    <property type="molecule type" value="Genomic_DNA"/>
</dbReference>
<reference evidence="1 2" key="1">
    <citation type="submission" date="2016-07" db="EMBL/GenBank/DDBJ databases">
        <title>Pervasive Adenine N6-methylation of Active Genes in Fungi.</title>
        <authorList>
            <consortium name="DOE Joint Genome Institute"/>
            <person name="Mondo S.J."/>
            <person name="Dannebaum R.O."/>
            <person name="Kuo R.C."/>
            <person name="Labutti K."/>
            <person name="Haridas S."/>
            <person name="Kuo A."/>
            <person name="Salamov A."/>
            <person name="Ahrendt S.R."/>
            <person name="Lipzen A."/>
            <person name="Sullivan W."/>
            <person name="Andreopoulos W.B."/>
            <person name="Clum A."/>
            <person name="Lindquist E."/>
            <person name="Daum C."/>
            <person name="Ramamoorthy G.K."/>
            <person name="Gryganskyi A."/>
            <person name="Culley D."/>
            <person name="Magnuson J.K."/>
            <person name="James T.Y."/>
            <person name="O'Malley M.A."/>
            <person name="Stajich J.E."/>
            <person name="Spatafora J.W."/>
            <person name="Visel A."/>
            <person name="Grigoriev I.V."/>
        </authorList>
    </citation>
    <scope>NUCLEOTIDE SEQUENCE [LARGE SCALE GENOMIC DNA]</scope>
    <source>
        <strain evidence="1 2">NRRL 3116</strain>
    </source>
</reference>
<gene>
    <name evidence="1" type="ORF">BCR41DRAFT_401404</name>
</gene>
<evidence type="ECO:0000313" key="2">
    <source>
        <dbReference type="Proteomes" id="UP000193648"/>
    </source>
</evidence>
<name>A0A1Y2G976_9FUNG</name>
<protein>
    <submittedName>
        <fullName evidence="1">Uncharacterized protein</fullName>
    </submittedName>
</protein>
<dbReference type="RefSeq" id="XP_021876187.1">
    <property type="nucleotide sequence ID" value="XM_022029216.1"/>
</dbReference>
<dbReference type="GeneID" id="33571059"/>
<sequence>MSIMSLLKNIMYDVEWWVWVILTDLMQKIHMSAGALRIHKPLGPSTQSKSLRLLLKHVKGAKSFAELRTIPEINQTFDTMDMVLLASIDILPAHVATIPTAPAPWNMVPKNTGGKCLAHMASQMRPKEFKPITAAARTVRGFRISTAKRLGKQLFRDRLSLQTFTSFLITHGRFFKALSYASYDKDSTVA</sequence>
<dbReference type="AlphaFoldDB" id="A0A1Y2G976"/>